<gene>
    <name evidence="1" type="ORF">OXX778_LOCUS4726</name>
</gene>
<organism evidence="1 2">
    <name type="scientific">Brachionus calyciflorus</name>
    <dbReference type="NCBI Taxonomy" id="104777"/>
    <lineage>
        <taxon>Eukaryota</taxon>
        <taxon>Metazoa</taxon>
        <taxon>Spiralia</taxon>
        <taxon>Gnathifera</taxon>
        <taxon>Rotifera</taxon>
        <taxon>Eurotatoria</taxon>
        <taxon>Monogononta</taxon>
        <taxon>Pseudotrocha</taxon>
        <taxon>Ploima</taxon>
        <taxon>Brachionidae</taxon>
        <taxon>Brachionus</taxon>
    </lineage>
</organism>
<dbReference type="AlphaFoldDB" id="A0A813QG96"/>
<dbReference type="EMBL" id="CAJNOC010000481">
    <property type="protein sequence ID" value="CAF0766633.1"/>
    <property type="molecule type" value="Genomic_DNA"/>
</dbReference>
<keyword evidence="2" id="KW-1185">Reference proteome</keyword>
<reference evidence="1" key="1">
    <citation type="submission" date="2021-02" db="EMBL/GenBank/DDBJ databases">
        <authorList>
            <person name="Nowell W R."/>
        </authorList>
    </citation>
    <scope>NUCLEOTIDE SEQUENCE</scope>
    <source>
        <strain evidence="1">Ploen Becks lab</strain>
    </source>
</reference>
<evidence type="ECO:0000313" key="2">
    <source>
        <dbReference type="Proteomes" id="UP000663879"/>
    </source>
</evidence>
<comment type="caution">
    <text evidence="1">The sequence shown here is derived from an EMBL/GenBank/DDBJ whole genome shotgun (WGS) entry which is preliminary data.</text>
</comment>
<protein>
    <submittedName>
        <fullName evidence="1">Uncharacterized protein</fullName>
    </submittedName>
</protein>
<evidence type="ECO:0000313" key="1">
    <source>
        <dbReference type="EMBL" id="CAF0766633.1"/>
    </source>
</evidence>
<proteinExistence type="predicted"/>
<dbReference type="Proteomes" id="UP000663879">
    <property type="component" value="Unassembled WGS sequence"/>
</dbReference>
<accession>A0A813QG96</accession>
<name>A0A813QG96_9BILA</name>
<sequence length="112" mass="13501">MISDESEETDNFNYVGSLVNYEPLVAMSNFKKQEEERRIQLLNQYKSEITPDDITNEVRQIWRRNNSSDKRKRITEKDRREALSCLHRKIKERVQVQLAIEFKENFGEKQSY</sequence>